<accession>A0A142II84</accession>
<name>A0A142II84_9CAUD</name>
<dbReference type="EMBL" id="KU726251">
    <property type="protein sequence ID" value="AMR59672.1"/>
    <property type="molecule type" value="Genomic_DNA"/>
</dbReference>
<evidence type="ECO:0000313" key="2">
    <source>
        <dbReference type="EMBL" id="AMR59672.1"/>
    </source>
</evidence>
<keyword evidence="1" id="KW-0812">Transmembrane</keyword>
<proteinExistence type="predicted"/>
<organism evidence="2 3">
    <name type="scientific">Enterobacteria phage SEGD1</name>
    <dbReference type="NCBI Taxonomy" id="1805456"/>
    <lineage>
        <taxon>Viruses</taxon>
        <taxon>Duplodnaviria</taxon>
        <taxon>Heunggongvirae</taxon>
        <taxon>Uroviricota</taxon>
        <taxon>Caudoviricetes</taxon>
        <taxon>Chimalliviridae</taxon>
        <taxon>Seoulvirus</taxon>
        <taxon>Seoulvirus SPN3US</taxon>
    </lineage>
</organism>
<gene>
    <name evidence="2" type="ORF">SEGD1_021</name>
</gene>
<reference evidence="2 3" key="1">
    <citation type="submission" date="2016-02" db="EMBL/GenBank/DDBJ databases">
        <title>Complete genome sequence of a polyvalent bacteriophage, SEGD1, simultaneously inhibiting both Salmonella enterica and Escherichia coli O157:H7.</title>
        <authorList>
            <person name="Fan J."/>
            <person name="Ma J."/>
        </authorList>
    </citation>
    <scope>NUCLEOTIDE SEQUENCE [LARGE SCALE GENOMIC DNA]</scope>
</reference>
<keyword evidence="1" id="KW-1133">Transmembrane helix</keyword>
<feature type="transmembrane region" description="Helical" evidence="1">
    <location>
        <begin position="281"/>
        <end position="305"/>
    </location>
</feature>
<evidence type="ECO:0000256" key="1">
    <source>
        <dbReference type="SAM" id="Phobius"/>
    </source>
</evidence>
<keyword evidence="1" id="KW-0472">Membrane</keyword>
<evidence type="ECO:0000313" key="3">
    <source>
        <dbReference type="Proteomes" id="UP000223976"/>
    </source>
</evidence>
<sequence>MSFIRCHCTFSLRIDQTYYDFSLQLFQVVDAVNDRLLTGETHIDETGTGYTRIHLYLIGVQQSRSGVGYVAWAVLNGDCEISTLCVAVSINNRTIFQRHYCSLITVMLTQVQRTQVACDTTEDAHHHLTHQSTCPLSIQNFTQVWYGVDDHEVRIGQTMRFHDVFLYYCQHIFVEQFSDGVVVFLAVVGSFFQTQRLTAFKEDDTVQPVALPLACDVRRGTHFVTHADDGAPAECVEVFVAFLQLIQEVGEVHCIGADVADAKCVIELADSRSTRHSSLHFYSLVAQAAQWCGVLSLSVVLLSVVVRVNDFYHFKYSLIVIAIIVRFAEIISACNSMECKYAVAYLQGT</sequence>
<dbReference type="Proteomes" id="UP000223976">
    <property type="component" value="Segment"/>
</dbReference>
<protein>
    <submittedName>
        <fullName evidence="2">Uncharacterized protein</fullName>
    </submittedName>
</protein>